<sequence length="147" mass="17075">MFRQMLMISQSDLWYGVTVTIGWSPVMMEAKMKPVKQVETSKVIFEHFQTLKMIYSTNLDGIYQRSSLLSELFEKEQEDLPSELKDIPKKACDRRPTCDMISVQIIEYRGVISRIFKCFGNGVDGYCDRVSSGSGFRIWYHLNPLKI</sequence>
<name>A0A251UUC0_HELAN</name>
<evidence type="ECO:0000313" key="2">
    <source>
        <dbReference type="Proteomes" id="UP000215914"/>
    </source>
</evidence>
<proteinExistence type="predicted"/>
<dbReference type="EMBL" id="CM007893">
    <property type="protein sequence ID" value="OTG26967.1"/>
    <property type="molecule type" value="Genomic_DNA"/>
</dbReference>
<gene>
    <name evidence="1" type="ORF">HannXRQ_Chr04g0094891</name>
</gene>
<organism evidence="1 2">
    <name type="scientific">Helianthus annuus</name>
    <name type="common">Common sunflower</name>
    <dbReference type="NCBI Taxonomy" id="4232"/>
    <lineage>
        <taxon>Eukaryota</taxon>
        <taxon>Viridiplantae</taxon>
        <taxon>Streptophyta</taxon>
        <taxon>Embryophyta</taxon>
        <taxon>Tracheophyta</taxon>
        <taxon>Spermatophyta</taxon>
        <taxon>Magnoliopsida</taxon>
        <taxon>eudicotyledons</taxon>
        <taxon>Gunneridae</taxon>
        <taxon>Pentapetalae</taxon>
        <taxon>asterids</taxon>
        <taxon>campanulids</taxon>
        <taxon>Asterales</taxon>
        <taxon>Asteraceae</taxon>
        <taxon>Asteroideae</taxon>
        <taxon>Heliantheae alliance</taxon>
        <taxon>Heliantheae</taxon>
        <taxon>Helianthus</taxon>
    </lineage>
</organism>
<dbReference type="Proteomes" id="UP000215914">
    <property type="component" value="Chromosome 4"/>
</dbReference>
<keyword evidence="2" id="KW-1185">Reference proteome</keyword>
<dbReference type="InParanoid" id="A0A251UUC0"/>
<protein>
    <submittedName>
        <fullName evidence="1">Uncharacterized protein</fullName>
    </submittedName>
</protein>
<accession>A0A251UUC0</accession>
<evidence type="ECO:0000313" key="1">
    <source>
        <dbReference type="EMBL" id="OTG26967.1"/>
    </source>
</evidence>
<dbReference type="AlphaFoldDB" id="A0A251UUC0"/>
<reference evidence="2" key="1">
    <citation type="journal article" date="2017" name="Nature">
        <title>The sunflower genome provides insights into oil metabolism, flowering and Asterid evolution.</title>
        <authorList>
            <person name="Badouin H."/>
            <person name="Gouzy J."/>
            <person name="Grassa C.J."/>
            <person name="Murat F."/>
            <person name="Staton S.E."/>
            <person name="Cottret L."/>
            <person name="Lelandais-Briere C."/>
            <person name="Owens G.L."/>
            <person name="Carrere S."/>
            <person name="Mayjonade B."/>
            <person name="Legrand L."/>
            <person name="Gill N."/>
            <person name="Kane N.C."/>
            <person name="Bowers J.E."/>
            <person name="Hubner S."/>
            <person name="Bellec A."/>
            <person name="Berard A."/>
            <person name="Berges H."/>
            <person name="Blanchet N."/>
            <person name="Boniface M.C."/>
            <person name="Brunel D."/>
            <person name="Catrice O."/>
            <person name="Chaidir N."/>
            <person name="Claudel C."/>
            <person name="Donnadieu C."/>
            <person name="Faraut T."/>
            <person name="Fievet G."/>
            <person name="Helmstetter N."/>
            <person name="King M."/>
            <person name="Knapp S.J."/>
            <person name="Lai Z."/>
            <person name="Le Paslier M.C."/>
            <person name="Lippi Y."/>
            <person name="Lorenzon L."/>
            <person name="Mandel J.R."/>
            <person name="Marage G."/>
            <person name="Marchand G."/>
            <person name="Marquand E."/>
            <person name="Bret-Mestries E."/>
            <person name="Morien E."/>
            <person name="Nambeesan S."/>
            <person name="Nguyen T."/>
            <person name="Pegot-Espagnet P."/>
            <person name="Pouilly N."/>
            <person name="Raftis F."/>
            <person name="Sallet E."/>
            <person name="Schiex T."/>
            <person name="Thomas J."/>
            <person name="Vandecasteele C."/>
            <person name="Vares D."/>
            <person name="Vear F."/>
            <person name="Vautrin S."/>
            <person name="Crespi M."/>
            <person name="Mangin B."/>
            <person name="Burke J.M."/>
            <person name="Salse J."/>
            <person name="Munos S."/>
            <person name="Vincourt P."/>
            <person name="Rieseberg L.H."/>
            <person name="Langlade N.B."/>
        </authorList>
    </citation>
    <scope>NUCLEOTIDE SEQUENCE [LARGE SCALE GENOMIC DNA]</scope>
    <source>
        <strain evidence="2">cv. SF193</strain>
    </source>
</reference>